<proteinExistence type="predicted"/>
<evidence type="ECO:0000313" key="1">
    <source>
        <dbReference type="EMBL" id="JAH05978.1"/>
    </source>
</evidence>
<sequence>MNMSITHVNGCWNHQWGERLHEPLNGRSHCWLNEVQAKSRLCSPW</sequence>
<name>A0A0E9PQ56_ANGAN</name>
<dbReference type="AlphaFoldDB" id="A0A0E9PQ56"/>
<reference evidence="1" key="2">
    <citation type="journal article" date="2015" name="Fish Shellfish Immunol.">
        <title>Early steps in the European eel (Anguilla anguilla)-Vibrio vulnificus interaction in the gills: Role of the RtxA13 toxin.</title>
        <authorList>
            <person name="Callol A."/>
            <person name="Pajuelo D."/>
            <person name="Ebbesson L."/>
            <person name="Teles M."/>
            <person name="MacKenzie S."/>
            <person name="Amaro C."/>
        </authorList>
    </citation>
    <scope>NUCLEOTIDE SEQUENCE</scope>
</reference>
<reference evidence="1" key="1">
    <citation type="submission" date="2014-11" db="EMBL/GenBank/DDBJ databases">
        <authorList>
            <person name="Amaro Gonzalez C."/>
        </authorList>
    </citation>
    <scope>NUCLEOTIDE SEQUENCE</scope>
</reference>
<dbReference type="EMBL" id="GBXM01102599">
    <property type="protein sequence ID" value="JAH05978.1"/>
    <property type="molecule type" value="Transcribed_RNA"/>
</dbReference>
<accession>A0A0E9PQ56</accession>
<organism evidence="1">
    <name type="scientific">Anguilla anguilla</name>
    <name type="common">European freshwater eel</name>
    <name type="synonym">Muraena anguilla</name>
    <dbReference type="NCBI Taxonomy" id="7936"/>
    <lineage>
        <taxon>Eukaryota</taxon>
        <taxon>Metazoa</taxon>
        <taxon>Chordata</taxon>
        <taxon>Craniata</taxon>
        <taxon>Vertebrata</taxon>
        <taxon>Euteleostomi</taxon>
        <taxon>Actinopterygii</taxon>
        <taxon>Neopterygii</taxon>
        <taxon>Teleostei</taxon>
        <taxon>Anguilliformes</taxon>
        <taxon>Anguillidae</taxon>
        <taxon>Anguilla</taxon>
    </lineage>
</organism>
<protein>
    <submittedName>
        <fullName evidence="1">Uncharacterized protein</fullName>
    </submittedName>
</protein>